<comment type="similarity">
    <text evidence="1">Belongs to the cytochrome P450 family.</text>
</comment>
<dbReference type="InterPro" id="IPR036396">
    <property type="entry name" value="Cyt_P450_sf"/>
</dbReference>
<dbReference type="RefSeq" id="WP_329256828.1">
    <property type="nucleotide sequence ID" value="NZ_CP109011.1"/>
</dbReference>
<dbReference type="PANTHER" id="PTHR46696:SF1">
    <property type="entry name" value="CYTOCHROME P450 YJIB-RELATED"/>
    <property type="match status" value="1"/>
</dbReference>
<protein>
    <submittedName>
        <fullName evidence="2">Cytochrome P450</fullName>
    </submittedName>
</protein>
<dbReference type="SUPFAM" id="SSF48264">
    <property type="entry name" value="Cytochrome P450"/>
    <property type="match status" value="1"/>
</dbReference>
<proteinExistence type="inferred from homology"/>
<accession>A0ABZ1WM30</accession>
<organism evidence="2 3">
    <name type="scientific">Streptomyces pseudovenezuelae</name>
    <dbReference type="NCBI Taxonomy" id="67350"/>
    <lineage>
        <taxon>Bacteria</taxon>
        <taxon>Bacillati</taxon>
        <taxon>Actinomycetota</taxon>
        <taxon>Actinomycetes</taxon>
        <taxon>Kitasatosporales</taxon>
        <taxon>Streptomycetaceae</taxon>
        <taxon>Streptomyces</taxon>
        <taxon>Streptomyces aurantiacus group</taxon>
    </lineage>
</organism>
<evidence type="ECO:0000313" key="3">
    <source>
        <dbReference type="Proteomes" id="UP001432168"/>
    </source>
</evidence>
<sequence>MRPDIRDACISEQARLNPGRAHHHPFPGRRQEIQGVRVPAGSCIKYPIDAANRDSAVFDSPNEFDYNLPPDASRNLTFGLGTHARAGQLLARAETNVILDLVAERSSSVELADDPLEVRTDRLVGFDELPVRLS</sequence>
<keyword evidence="3" id="KW-1185">Reference proteome</keyword>
<dbReference type="PANTHER" id="PTHR46696">
    <property type="entry name" value="P450, PUTATIVE (EUROFUNG)-RELATED"/>
    <property type="match status" value="1"/>
</dbReference>
<dbReference type="InterPro" id="IPR002397">
    <property type="entry name" value="Cyt_P450_B"/>
</dbReference>
<gene>
    <name evidence="2" type="ORF">OG929_00320</name>
</gene>
<dbReference type="Gene3D" id="1.10.630.10">
    <property type="entry name" value="Cytochrome P450"/>
    <property type="match status" value="1"/>
</dbReference>
<dbReference type="InterPro" id="IPR001128">
    <property type="entry name" value="Cyt_P450"/>
</dbReference>
<dbReference type="Proteomes" id="UP001432168">
    <property type="component" value="Chromosome"/>
</dbReference>
<dbReference type="PRINTS" id="PR00359">
    <property type="entry name" value="BP450"/>
</dbReference>
<reference evidence="2" key="1">
    <citation type="submission" date="2022-10" db="EMBL/GenBank/DDBJ databases">
        <title>The complete genomes of actinobacterial strains from the NBC collection.</title>
        <authorList>
            <person name="Joergensen T.S."/>
            <person name="Alvarez Arevalo M."/>
            <person name="Sterndorff E.B."/>
            <person name="Faurdal D."/>
            <person name="Vuksanovic O."/>
            <person name="Mourched A.-S."/>
            <person name="Charusanti P."/>
            <person name="Shaw S."/>
            <person name="Blin K."/>
            <person name="Weber T."/>
        </authorList>
    </citation>
    <scope>NUCLEOTIDE SEQUENCE</scope>
    <source>
        <strain evidence="2">NBC_00686</strain>
    </source>
</reference>
<evidence type="ECO:0000256" key="1">
    <source>
        <dbReference type="ARBA" id="ARBA00010617"/>
    </source>
</evidence>
<dbReference type="Pfam" id="PF00067">
    <property type="entry name" value="p450"/>
    <property type="match status" value="1"/>
</dbReference>
<name>A0ABZ1WM30_9ACTN</name>
<dbReference type="EMBL" id="CP109011">
    <property type="protein sequence ID" value="WUT40809.1"/>
    <property type="molecule type" value="Genomic_DNA"/>
</dbReference>
<evidence type="ECO:0000313" key="2">
    <source>
        <dbReference type="EMBL" id="WUT40809.1"/>
    </source>
</evidence>